<dbReference type="EMBL" id="CP022112">
    <property type="protein sequence ID" value="ASG23750.1"/>
    <property type="molecule type" value="Genomic_DNA"/>
</dbReference>
<accession>A0A248JYY2</accession>
<evidence type="ECO:0000259" key="1">
    <source>
        <dbReference type="Pfam" id="PF02129"/>
    </source>
</evidence>
<dbReference type="PANTHER" id="PTHR43265">
    <property type="entry name" value="ESTERASE ESTD"/>
    <property type="match status" value="1"/>
</dbReference>
<feature type="domain" description="Xaa-Pro dipeptidyl-peptidase-like" evidence="1">
    <location>
        <begin position="189"/>
        <end position="338"/>
    </location>
</feature>
<dbReference type="KEGG" id="nao:Y958_22495"/>
<dbReference type="InterPro" id="IPR029058">
    <property type="entry name" value="AB_hydrolase_fold"/>
</dbReference>
<keyword evidence="3" id="KW-1185">Reference proteome</keyword>
<dbReference type="Gene3D" id="3.40.50.1820">
    <property type="entry name" value="alpha/beta hydrolase"/>
    <property type="match status" value="1"/>
</dbReference>
<dbReference type="Proteomes" id="UP000197153">
    <property type="component" value="Chromosome 3"/>
</dbReference>
<dbReference type="GO" id="GO:0052689">
    <property type="term" value="F:carboxylic ester hydrolase activity"/>
    <property type="evidence" value="ECO:0007669"/>
    <property type="project" value="TreeGrafter"/>
</dbReference>
<reference evidence="2 3" key="1">
    <citation type="submission" date="2017-06" db="EMBL/GenBank/DDBJ databases">
        <title>Complete genome sequence of Nitrospirillum amazonense strain CBAmC, an endophytic nitrogen-fixing and plant growth-promoting bacterium, isolated from sugarcane.</title>
        <authorList>
            <person name="Schwab S."/>
            <person name="dos Santos Teixeira K.R."/>
            <person name="Simoes Araujo J.L."/>
            <person name="Soares Vidal M."/>
            <person name="Borges de Freitas H.R."/>
            <person name="Rivello Crivelaro A.L."/>
            <person name="Bueno de Camargo Nunes A."/>
            <person name="dos Santos C.M."/>
            <person name="Palmeira da Silva Rosa D."/>
            <person name="da Silva Padilha D."/>
            <person name="da Silva E."/>
            <person name="Araujo Terra L."/>
            <person name="Soares Mendes V."/>
            <person name="Farinelli L."/>
            <person name="Magalhaes Cruz L."/>
            <person name="Baldani J.I."/>
        </authorList>
    </citation>
    <scope>NUCLEOTIDE SEQUENCE [LARGE SCALE GENOMIC DNA]</scope>
    <source>
        <strain evidence="2 3">CBAmC</strain>
    </source>
</reference>
<keyword evidence="2" id="KW-0378">Hydrolase</keyword>
<dbReference type="AlphaFoldDB" id="A0A248JYY2"/>
<gene>
    <name evidence="2" type="ORF">Y958_22495</name>
</gene>
<dbReference type="Pfam" id="PF02129">
    <property type="entry name" value="Peptidase_S15"/>
    <property type="match status" value="1"/>
</dbReference>
<dbReference type="InterPro" id="IPR053145">
    <property type="entry name" value="AB_hydrolase_Est10"/>
</dbReference>
<name>A0A248JYY2_9PROT</name>
<dbReference type="SUPFAM" id="SSF53474">
    <property type="entry name" value="alpha/beta-Hydrolases"/>
    <property type="match status" value="1"/>
</dbReference>
<organism evidence="2 3">
    <name type="scientific">Nitrospirillum viridazoti CBAmc</name>
    <dbReference type="NCBI Taxonomy" id="1441467"/>
    <lineage>
        <taxon>Bacteria</taxon>
        <taxon>Pseudomonadati</taxon>
        <taxon>Pseudomonadota</taxon>
        <taxon>Alphaproteobacteria</taxon>
        <taxon>Rhodospirillales</taxon>
        <taxon>Azospirillaceae</taxon>
        <taxon>Nitrospirillum</taxon>
        <taxon>Nitrospirillum viridazoti</taxon>
    </lineage>
</organism>
<protein>
    <submittedName>
        <fullName evidence="2">Alpha/beta hydrolase</fullName>
    </submittedName>
</protein>
<sequence length="502" mass="52963">MSGRPVGEGLWTVRRRAWKRMTVMLWAACAGGPPPDAAGAAPPPSQAPAAPAAALTGDWRGTLDTGLTRLRLEFHVTTVPGPGGAPALAGTLDSVDQQVLGLPIPSVSREGDTVTFDIPAVLGGYTGTLSADGQTLTGTWRQARQSRPLALTRLTTAQIQAEQARPQVPHPPFPYRTVSVAYDNPAAAGVRLAGTLTLPPGKGPFPAALLITGSGPQDRDETIEGHKPFLVLADALTRRGIAVLRVDDRGVGQSTGDFDAATTPDFATDAAAGVAYLRGRADIDPRRIGLIGHSEGGLIAPMVASRDPTIAWLVLMAGPGVDGETILLSQKRLIAGATGVGASGAERLVDMDRREYAIVKDESDPERARARLRILLQGGMMGGDNRIATSEAVIEAVTKPWYRWFLTYDPAPALRTLRLPVLALVGSKDLQVSASENLPALRAALADDPKAEAREVPGLNHMFQTADTGAPTEYARIPETIAPVALDLITDWVAAHSRRPEQ</sequence>
<evidence type="ECO:0000313" key="3">
    <source>
        <dbReference type="Proteomes" id="UP000197153"/>
    </source>
</evidence>
<dbReference type="InterPro" id="IPR000383">
    <property type="entry name" value="Xaa-Pro-like_dom"/>
</dbReference>
<evidence type="ECO:0000313" key="2">
    <source>
        <dbReference type="EMBL" id="ASG23750.1"/>
    </source>
</evidence>
<dbReference type="PANTHER" id="PTHR43265:SF1">
    <property type="entry name" value="ESTERASE ESTD"/>
    <property type="match status" value="1"/>
</dbReference>
<proteinExistence type="predicted"/>